<proteinExistence type="predicted"/>
<sequence>MNPSVNVPANPKQRDRDVESKLRLYGIYNAFANGKLPSNNQIDVALTSFINHNKLRNPNDELSEEGRVILDDFRRVVEEAKRLILVKNHDQTLQEFIWNAQQLGQKGVSVGAPNAPVDPESANKDVDKGLEGLKTLGRLIITNGQEPDNFRRKAEKARGSQFRKLLNDAVVLLRSVASDAATKAASRVGPSQDQLDQLDDPAADHVWHETPRFSKNNFNLKSQFREKFDRNKPVDRNDVRDIAGNAAQAADSAGVRDPRLTAQRAGDSGDQRYGTYSGVDAVGGVRTGVEQLQQRLDENIPEEQQQRGREYRERSKKYFNEKMPKERREQTIWRLKKMIVEIQSHQDYKEAINTLLDLAETYSGHGRTVVAQGSQNAKGAHQDTHLQKAETSFKVLLERFANYTSADDLMDAINDIYRDADKDSELKNWFRSVDTYIRKCLQQEGYITQPQSSHEYDQLYDQGNYLFRNRYRDHTDRLMDEVRFLGDQFVQDPDNKRFGDALQKLFNDLGNDENGKPTFKKHLLKDITQVIIPDIFESIRYIPVPRIEYSDPMFDAVVENLVLEGDNLMPNVFEIGNESHLRFGRKTVTSSIKNAIMISASQIQCDLRDISYYVRRKKGFPAITDTGVMDVFLGGDGFGFNLGLSNAEKHDRARFFKVDDVKVEIKHLKIKLKKSQHKTMFGIFKPILLKVLKPVIVKALEQQIRKTFADLDAFAYRIYQEEQKIERQLKENPDPENAQNIYARYYQALQKELMSKKQAAEANVADKHVKMAVTTEDSMFSDIKLSGGISTKATEYREKARQGEGWENELFSIGSASPTTGIPQPGQVTRKSPHAHRRTVRDRDATSIGGYSRDSGYQGPEGAGALNGSANAADGYRTNPVTLNVGANPYSGVAAVPGDTMPTGAATRTYVN</sequence>
<dbReference type="InParanoid" id="A0A5J5F314"/>
<evidence type="ECO:0000259" key="3">
    <source>
        <dbReference type="Pfam" id="PF19343"/>
    </source>
</evidence>
<feature type="region of interest" description="Disordered" evidence="1">
    <location>
        <begin position="815"/>
        <end position="868"/>
    </location>
</feature>
<comment type="caution">
    <text evidence="4">The sequence shown here is derived from an EMBL/GenBank/DDBJ whole genome shotgun (WGS) entry which is preliminary data.</text>
</comment>
<evidence type="ECO:0000313" key="4">
    <source>
        <dbReference type="EMBL" id="KAA8910505.1"/>
    </source>
</evidence>
<dbReference type="OrthoDB" id="19394at2759"/>
<dbReference type="PANTHER" id="PTHR31138:SF1">
    <property type="entry name" value="PDZ DOMAIN-CONTAINING PROTEIN"/>
    <property type="match status" value="1"/>
</dbReference>
<dbReference type="Gene3D" id="3.15.10.10">
    <property type="entry name" value="Bactericidal permeability-increasing protein, domain 1"/>
    <property type="match status" value="1"/>
</dbReference>
<feature type="domain" description="HAM1-like N-terminal" evidence="3">
    <location>
        <begin position="3"/>
        <end position="651"/>
    </location>
</feature>
<evidence type="ECO:0000256" key="1">
    <source>
        <dbReference type="SAM" id="MobiDB-lite"/>
    </source>
</evidence>
<dbReference type="InterPro" id="IPR027842">
    <property type="entry name" value="HAM1-like_C"/>
</dbReference>
<dbReference type="Pfam" id="PF19343">
    <property type="entry name" value="HAM1_N"/>
    <property type="match status" value="1"/>
</dbReference>
<reference evidence="4 5" key="1">
    <citation type="submission" date="2019-09" db="EMBL/GenBank/DDBJ databases">
        <title>Draft genome of the ectomycorrhizal ascomycete Sphaerosporella brunnea.</title>
        <authorList>
            <consortium name="DOE Joint Genome Institute"/>
            <person name="Benucci G.M."/>
            <person name="Marozzi G."/>
            <person name="Antonielli L."/>
            <person name="Sanchez S."/>
            <person name="Marco P."/>
            <person name="Wang X."/>
            <person name="Falini L.B."/>
            <person name="Barry K."/>
            <person name="Haridas S."/>
            <person name="Lipzen A."/>
            <person name="Labutti K."/>
            <person name="Grigoriev I.V."/>
            <person name="Murat C."/>
            <person name="Martin F."/>
            <person name="Albertini E."/>
            <person name="Donnini D."/>
            <person name="Bonito G."/>
        </authorList>
    </citation>
    <scope>NUCLEOTIDE SEQUENCE [LARGE SCALE GENOMIC DNA]</scope>
    <source>
        <strain evidence="4 5">Sb_GMNB300</strain>
    </source>
</reference>
<dbReference type="EMBL" id="VXIS01000045">
    <property type="protein sequence ID" value="KAA8910505.1"/>
    <property type="molecule type" value="Genomic_DNA"/>
</dbReference>
<dbReference type="Proteomes" id="UP000326924">
    <property type="component" value="Unassembled WGS sequence"/>
</dbReference>
<gene>
    <name evidence="4" type="ORF">FN846DRAFT_888338</name>
</gene>
<feature type="region of interest" description="Disordered" evidence="1">
    <location>
        <begin position="246"/>
        <end position="279"/>
    </location>
</feature>
<dbReference type="AlphaFoldDB" id="A0A5J5F314"/>
<feature type="compositionally biased region" description="Polar residues" evidence="1">
    <location>
        <begin position="815"/>
        <end position="830"/>
    </location>
</feature>
<name>A0A5J5F314_9PEZI</name>
<keyword evidence="5" id="KW-1185">Reference proteome</keyword>
<evidence type="ECO:0000313" key="5">
    <source>
        <dbReference type="Proteomes" id="UP000326924"/>
    </source>
</evidence>
<dbReference type="InterPro" id="IPR045967">
    <property type="entry name" value="HAM1-like_N"/>
</dbReference>
<dbReference type="PANTHER" id="PTHR31138">
    <property type="entry name" value="CHROMOSOME 19, WHOLE GENOME SHOTGUN SEQUENCE"/>
    <property type="match status" value="1"/>
</dbReference>
<accession>A0A5J5F314</accession>
<dbReference type="Pfam" id="PF14613">
    <property type="entry name" value="HAM1_C"/>
    <property type="match status" value="1"/>
</dbReference>
<evidence type="ECO:0000259" key="2">
    <source>
        <dbReference type="Pfam" id="PF14613"/>
    </source>
</evidence>
<protein>
    <submittedName>
        <fullName evidence="4">Uncharacterized protein</fullName>
    </submittedName>
</protein>
<feature type="compositionally biased region" description="Basic residues" evidence="1">
    <location>
        <begin position="831"/>
        <end position="840"/>
    </location>
</feature>
<organism evidence="4 5">
    <name type="scientific">Sphaerosporella brunnea</name>
    <dbReference type="NCBI Taxonomy" id="1250544"/>
    <lineage>
        <taxon>Eukaryota</taxon>
        <taxon>Fungi</taxon>
        <taxon>Dikarya</taxon>
        <taxon>Ascomycota</taxon>
        <taxon>Pezizomycotina</taxon>
        <taxon>Pezizomycetes</taxon>
        <taxon>Pezizales</taxon>
        <taxon>Pyronemataceae</taxon>
        <taxon>Sphaerosporella</taxon>
    </lineage>
</organism>
<feature type="domain" description="HAM1-like C-terminal" evidence="2">
    <location>
        <begin position="663"/>
        <end position="823"/>
    </location>
</feature>